<dbReference type="Gene3D" id="3.30.70.2450">
    <property type="match status" value="1"/>
</dbReference>
<accession>A0A2G1XA55</accession>
<dbReference type="InterPro" id="IPR002938">
    <property type="entry name" value="FAD-bd"/>
</dbReference>
<sequence>MLCGWSATVYTRPSLSLPKGVRSAGVRVRGWISRYRCEHRHAARYRDRAVLLAGDAAHVHPPTGGQGLDTGIADTMSLGWRLAAAVAAPATRGSSTPTPRSAGSPPPASCGSPAPCCTSTRPPRCGATPCAPWDWDVRGCRPSAGASPPPWPGCRSGARTRRPGTERSAGPRRTAARHDHEPPPPTVRGPARRSPRTPRTGVRHPGSPGGGHDPAPADGADRRLPAGAHRPSRRALPVTSGPLCACHPALPGGALAVAAPTAAVPAVPDVPAMGPALTQRPAAGYQLPQILGRNHGTRAGQYLCSRSEN</sequence>
<name>A0A2G1XA55_STRCJ</name>
<organism evidence="6 7">
    <name type="scientific">Streptomyces cinnamoneus</name>
    <name type="common">Streptoverticillium cinnamoneum</name>
    <dbReference type="NCBI Taxonomy" id="53446"/>
    <lineage>
        <taxon>Bacteria</taxon>
        <taxon>Bacillati</taxon>
        <taxon>Actinomycetota</taxon>
        <taxon>Actinomycetes</taxon>
        <taxon>Kitasatosporales</taxon>
        <taxon>Streptomycetaceae</taxon>
        <taxon>Streptomyces</taxon>
        <taxon>Streptomyces cinnamoneus group</taxon>
    </lineage>
</organism>
<evidence type="ECO:0000259" key="5">
    <source>
        <dbReference type="Pfam" id="PF01494"/>
    </source>
</evidence>
<keyword evidence="3" id="KW-0274">FAD</keyword>
<dbReference type="OrthoDB" id="8670884at2"/>
<feature type="region of interest" description="Disordered" evidence="4">
    <location>
        <begin position="89"/>
        <end position="118"/>
    </location>
</feature>
<dbReference type="PANTHER" id="PTHR43004:SF19">
    <property type="entry name" value="BINDING MONOOXYGENASE, PUTATIVE (JCVI)-RELATED"/>
    <property type="match status" value="1"/>
</dbReference>
<comment type="caution">
    <text evidence="6">The sequence shown here is derived from an EMBL/GenBank/DDBJ whole genome shotgun (WGS) entry which is preliminary data.</text>
</comment>
<dbReference type="Pfam" id="PF01494">
    <property type="entry name" value="FAD_binding_3"/>
    <property type="match status" value="1"/>
</dbReference>
<evidence type="ECO:0000256" key="1">
    <source>
        <dbReference type="ARBA" id="ARBA00001974"/>
    </source>
</evidence>
<keyword evidence="2" id="KW-0285">Flavoprotein</keyword>
<dbReference type="Proteomes" id="UP000222531">
    <property type="component" value="Unassembled WGS sequence"/>
</dbReference>
<keyword evidence="7" id="KW-1185">Reference proteome</keyword>
<dbReference type="PRINTS" id="PR00420">
    <property type="entry name" value="RNGMNOXGNASE"/>
</dbReference>
<dbReference type="EMBL" id="NHZO01000168">
    <property type="protein sequence ID" value="PHQ48102.1"/>
    <property type="molecule type" value="Genomic_DNA"/>
</dbReference>
<dbReference type="Gene3D" id="3.50.50.60">
    <property type="entry name" value="FAD/NAD(P)-binding domain"/>
    <property type="match status" value="1"/>
</dbReference>
<evidence type="ECO:0000256" key="3">
    <source>
        <dbReference type="ARBA" id="ARBA00022827"/>
    </source>
</evidence>
<dbReference type="PANTHER" id="PTHR43004">
    <property type="entry name" value="TRK SYSTEM POTASSIUM UPTAKE PROTEIN"/>
    <property type="match status" value="1"/>
</dbReference>
<dbReference type="AlphaFoldDB" id="A0A2G1XA55"/>
<dbReference type="GO" id="GO:0016709">
    <property type="term" value="F:oxidoreductase activity, acting on paired donors, with incorporation or reduction of molecular oxygen, NAD(P)H as one donor, and incorporation of one atom of oxygen"/>
    <property type="evidence" value="ECO:0007669"/>
    <property type="project" value="UniProtKB-ARBA"/>
</dbReference>
<evidence type="ECO:0000313" key="6">
    <source>
        <dbReference type="EMBL" id="PHQ48102.1"/>
    </source>
</evidence>
<feature type="region of interest" description="Disordered" evidence="4">
    <location>
        <begin position="142"/>
        <end position="237"/>
    </location>
</feature>
<evidence type="ECO:0000313" key="7">
    <source>
        <dbReference type="Proteomes" id="UP000222531"/>
    </source>
</evidence>
<dbReference type="SUPFAM" id="SSF51905">
    <property type="entry name" value="FAD/NAD(P)-binding domain"/>
    <property type="match status" value="1"/>
</dbReference>
<evidence type="ECO:0000256" key="2">
    <source>
        <dbReference type="ARBA" id="ARBA00022630"/>
    </source>
</evidence>
<gene>
    <name evidence="6" type="ORF">BLA24_32200</name>
</gene>
<feature type="domain" description="FAD-binding" evidence="5">
    <location>
        <begin position="30"/>
        <end position="87"/>
    </location>
</feature>
<evidence type="ECO:0000256" key="4">
    <source>
        <dbReference type="SAM" id="MobiDB-lite"/>
    </source>
</evidence>
<reference evidence="6 7" key="1">
    <citation type="journal article" date="2017" name="Biochemistry">
        <title>Identification of the Biosynthetic Pathway for the Antibiotic Bicyclomycin.</title>
        <authorList>
            <person name="Patteson J."/>
            <person name="Cai W."/>
            <person name="Johnson R.A."/>
            <person name="Santa Maria K."/>
            <person name="Li B."/>
        </authorList>
    </citation>
    <scope>NUCLEOTIDE SEQUENCE [LARGE SCALE GENOMIC DNA]</scope>
    <source>
        <strain evidence="6 7">ATCC 21532</strain>
    </source>
</reference>
<proteinExistence type="predicted"/>
<protein>
    <recommendedName>
        <fullName evidence="5">FAD-binding domain-containing protein</fullName>
    </recommendedName>
</protein>
<comment type="cofactor">
    <cofactor evidence="1">
        <name>FAD</name>
        <dbReference type="ChEBI" id="CHEBI:57692"/>
    </cofactor>
</comment>
<dbReference type="InterPro" id="IPR036188">
    <property type="entry name" value="FAD/NAD-bd_sf"/>
</dbReference>
<dbReference type="GO" id="GO:0071949">
    <property type="term" value="F:FAD binding"/>
    <property type="evidence" value="ECO:0007669"/>
    <property type="project" value="InterPro"/>
</dbReference>
<dbReference type="InterPro" id="IPR050641">
    <property type="entry name" value="RIFMO-like"/>
</dbReference>